<evidence type="ECO:0000313" key="2">
    <source>
        <dbReference type="Proteomes" id="UP001054252"/>
    </source>
</evidence>
<dbReference type="Proteomes" id="UP001054252">
    <property type="component" value="Unassembled WGS sequence"/>
</dbReference>
<accession>A0AAV5MMR3</accession>
<organism evidence="1 2">
    <name type="scientific">Rubroshorea leprosula</name>
    <dbReference type="NCBI Taxonomy" id="152421"/>
    <lineage>
        <taxon>Eukaryota</taxon>
        <taxon>Viridiplantae</taxon>
        <taxon>Streptophyta</taxon>
        <taxon>Embryophyta</taxon>
        <taxon>Tracheophyta</taxon>
        <taxon>Spermatophyta</taxon>
        <taxon>Magnoliopsida</taxon>
        <taxon>eudicotyledons</taxon>
        <taxon>Gunneridae</taxon>
        <taxon>Pentapetalae</taxon>
        <taxon>rosids</taxon>
        <taxon>malvids</taxon>
        <taxon>Malvales</taxon>
        <taxon>Dipterocarpaceae</taxon>
        <taxon>Rubroshorea</taxon>
    </lineage>
</organism>
<gene>
    <name evidence="1" type="ORF">SLEP1_g57522</name>
</gene>
<keyword evidence="2" id="KW-1185">Reference proteome</keyword>
<sequence>MVGGCSVLGFAEFNSARPIGAGCTDPAGLAGFNGLKRAI</sequence>
<dbReference type="AlphaFoldDB" id="A0AAV5MMR3"/>
<evidence type="ECO:0000313" key="1">
    <source>
        <dbReference type="EMBL" id="GKV50839.1"/>
    </source>
</evidence>
<comment type="caution">
    <text evidence="1">The sequence shown here is derived from an EMBL/GenBank/DDBJ whole genome shotgun (WGS) entry which is preliminary data.</text>
</comment>
<name>A0AAV5MMR3_9ROSI</name>
<dbReference type="EMBL" id="BPVZ01000400">
    <property type="protein sequence ID" value="GKV50839.1"/>
    <property type="molecule type" value="Genomic_DNA"/>
</dbReference>
<reference evidence="1 2" key="1">
    <citation type="journal article" date="2021" name="Commun. Biol.">
        <title>The genome of Shorea leprosula (Dipterocarpaceae) highlights the ecological relevance of drought in aseasonal tropical rainforests.</title>
        <authorList>
            <person name="Ng K.K.S."/>
            <person name="Kobayashi M.J."/>
            <person name="Fawcett J.A."/>
            <person name="Hatakeyama M."/>
            <person name="Paape T."/>
            <person name="Ng C.H."/>
            <person name="Ang C.C."/>
            <person name="Tnah L.H."/>
            <person name="Lee C.T."/>
            <person name="Nishiyama T."/>
            <person name="Sese J."/>
            <person name="O'Brien M.J."/>
            <person name="Copetti D."/>
            <person name="Mohd Noor M.I."/>
            <person name="Ong R.C."/>
            <person name="Putra M."/>
            <person name="Sireger I.Z."/>
            <person name="Indrioko S."/>
            <person name="Kosugi Y."/>
            <person name="Izuno A."/>
            <person name="Isagi Y."/>
            <person name="Lee S.L."/>
            <person name="Shimizu K.K."/>
        </authorList>
    </citation>
    <scope>NUCLEOTIDE SEQUENCE [LARGE SCALE GENOMIC DNA]</scope>
    <source>
        <strain evidence="1">214</strain>
    </source>
</reference>
<proteinExistence type="predicted"/>
<protein>
    <submittedName>
        <fullName evidence="1">Uncharacterized protein</fullName>
    </submittedName>
</protein>